<evidence type="ECO:0000256" key="6">
    <source>
        <dbReference type="ARBA" id="ARBA00023163"/>
    </source>
</evidence>
<dbReference type="InterPro" id="IPR038619">
    <property type="entry name" value="MraZ_sf"/>
</dbReference>
<keyword evidence="3" id="KW-0677">Repeat</keyword>
<dbReference type="InterPro" id="IPR037914">
    <property type="entry name" value="SpoVT-AbrB_sf"/>
</dbReference>
<dbReference type="NCBIfam" id="NF001477">
    <property type="entry name" value="PRK00326.2-4"/>
    <property type="match status" value="1"/>
</dbReference>
<dbReference type="Gene3D" id="3.40.1550.20">
    <property type="entry name" value="Transcriptional regulator MraZ domain"/>
    <property type="match status" value="1"/>
</dbReference>
<protein>
    <recommendedName>
        <fullName evidence="1 7">Transcriptional regulator MraZ</fullName>
    </recommendedName>
</protein>
<reference evidence="9" key="1">
    <citation type="journal article" date="2014" name="Int. J. Syst. Evol. Microbiol.">
        <title>Complete genome sequence of Corynebacterium casei LMG S-19264T (=DSM 44701T), isolated from a smear-ripened cheese.</title>
        <authorList>
            <consortium name="US DOE Joint Genome Institute (JGI-PGF)"/>
            <person name="Walter F."/>
            <person name="Albersmeier A."/>
            <person name="Kalinowski J."/>
            <person name="Ruckert C."/>
        </authorList>
    </citation>
    <scope>NUCLEOTIDE SEQUENCE</scope>
    <source>
        <strain evidence="9">KCTC 42651</strain>
    </source>
</reference>
<evidence type="ECO:0000256" key="1">
    <source>
        <dbReference type="ARBA" id="ARBA00013860"/>
    </source>
</evidence>
<dbReference type="GO" id="GO:2000143">
    <property type="term" value="P:negative regulation of DNA-templated transcription initiation"/>
    <property type="evidence" value="ECO:0007669"/>
    <property type="project" value="TreeGrafter"/>
</dbReference>
<dbReference type="GO" id="GO:0000976">
    <property type="term" value="F:transcription cis-regulatory region binding"/>
    <property type="evidence" value="ECO:0007669"/>
    <property type="project" value="TreeGrafter"/>
</dbReference>
<organism evidence="9 10">
    <name type="scientific">Thalassobaculum fulvum</name>
    <dbReference type="NCBI Taxonomy" id="1633335"/>
    <lineage>
        <taxon>Bacteria</taxon>
        <taxon>Pseudomonadati</taxon>
        <taxon>Pseudomonadota</taxon>
        <taxon>Alphaproteobacteria</taxon>
        <taxon>Rhodospirillales</taxon>
        <taxon>Thalassobaculaceae</taxon>
        <taxon>Thalassobaculum</taxon>
    </lineage>
</organism>
<dbReference type="PANTHER" id="PTHR34701">
    <property type="entry name" value="TRANSCRIPTIONAL REGULATOR MRAZ"/>
    <property type="match status" value="1"/>
</dbReference>
<dbReference type="GO" id="GO:0003700">
    <property type="term" value="F:DNA-binding transcription factor activity"/>
    <property type="evidence" value="ECO:0007669"/>
    <property type="project" value="UniProtKB-UniRule"/>
</dbReference>
<comment type="caution">
    <text evidence="9">The sequence shown here is derived from an EMBL/GenBank/DDBJ whole genome shotgun (WGS) entry which is preliminary data.</text>
</comment>
<comment type="subcellular location">
    <subcellularLocation>
        <location evidence="7">Cytoplasm</location>
        <location evidence="7">Nucleoid</location>
    </subcellularLocation>
</comment>
<dbReference type="InterPro" id="IPR020603">
    <property type="entry name" value="MraZ_dom"/>
</dbReference>
<feature type="domain" description="SpoVT-AbrB" evidence="8">
    <location>
        <begin position="82"/>
        <end position="125"/>
    </location>
</feature>
<dbReference type="RefSeq" id="WP_189991243.1">
    <property type="nucleotide sequence ID" value="NZ_BMZS01000007.1"/>
</dbReference>
<dbReference type="InterPro" id="IPR035644">
    <property type="entry name" value="MraZ_C"/>
</dbReference>
<evidence type="ECO:0000313" key="9">
    <source>
        <dbReference type="EMBL" id="GHD54118.1"/>
    </source>
</evidence>
<keyword evidence="10" id="KW-1185">Reference proteome</keyword>
<reference evidence="9" key="2">
    <citation type="submission" date="2020-09" db="EMBL/GenBank/DDBJ databases">
        <authorList>
            <person name="Sun Q."/>
            <person name="Kim S."/>
        </authorList>
    </citation>
    <scope>NUCLEOTIDE SEQUENCE</scope>
    <source>
        <strain evidence="9">KCTC 42651</strain>
    </source>
</reference>
<dbReference type="CDD" id="cd16320">
    <property type="entry name" value="MraZ_N"/>
    <property type="match status" value="1"/>
</dbReference>
<dbReference type="InterPro" id="IPR003444">
    <property type="entry name" value="MraZ"/>
</dbReference>
<dbReference type="EMBL" id="BMZS01000007">
    <property type="protein sequence ID" value="GHD54118.1"/>
    <property type="molecule type" value="Genomic_DNA"/>
</dbReference>
<evidence type="ECO:0000256" key="2">
    <source>
        <dbReference type="ARBA" id="ARBA00022490"/>
    </source>
</evidence>
<dbReference type="Pfam" id="PF02381">
    <property type="entry name" value="MraZ"/>
    <property type="match status" value="2"/>
</dbReference>
<evidence type="ECO:0000259" key="8">
    <source>
        <dbReference type="PROSITE" id="PS51740"/>
    </source>
</evidence>
<dbReference type="PROSITE" id="PS51740">
    <property type="entry name" value="SPOVT_ABRB"/>
    <property type="match status" value="2"/>
</dbReference>
<dbReference type="CDD" id="cd16321">
    <property type="entry name" value="MraZ_C"/>
    <property type="match status" value="1"/>
</dbReference>
<dbReference type="SUPFAM" id="SSF89447">
    <property type="entry name" value="AbrB/MazE/MraZ-like"/>
    <property type="match status" value="1"/>
</dbReference>
<dbReference type="GO" id="GO:0009295">
    <property type="term" value="C:nucleoid"/>
    <property type="evidence" value="ECO:0007669"/>
    <property type="project" value="UniProtKB-SubCell"/>
</dbReference>
<sequence>MAVFLSTFANKVDKKGRVSVPATFRAALEQEKSAGVILYPSFKHPCIEGCGDERIEQIAASIDALDAFSEEAENLQTILADSVRLTVDGDGRIMMPKELVDFAGLDETATFVGLGKSFQIWAPAAYEAHRNEARERARRSGATLRLVRNDGDGGGR</sequence>
<gene>
    <name evidence="7 9" type="primary">mraZ</name>
    <name evidence="9" type="ORF">GCM10017083_31270</name>
</gene>
<keyword evidence="5 7" id="KW-0238">DNA-binding</keyword>
<dbReference type="InterPro" id="IPR035642">
    <property type="entry name" value="MraZ_N"/>
</dbReference>
<dbReference type="PANTHER" id="PTHR34701:SF1">
    <property type="entry name" value="TRANSCRIPTIONAL REGULATOR MRAZ"/>
    <property type="match status" value="1"/>
</dbReference>
<proteinExistence type="inferred from homology"/>
<dbReference type="AlphaFoldDB" id="A0A918XT37"/>
<comment type="subunit">
    <text evidence="7">Forms oligomers.</text>
</comment>
<evidence type="ECO:0000256" key="4">
    <source>
        <dbReference type="ARBA" id="ARBA00023015"/>
    </source>
</evidence>
<feature type="domain" description="SpoVT-AbrB" evidence="8">
    <location>
        <begin position="7"/>
        <end position="54"/>
    </location>
</feature>
<dbReference type="Proteomes" id="UP000630353">
    <property type="component" value="Unassembled WGS sequence"/>
</dbReference>
<dbReference type="HAMAP" id="MF_01008">
    <property type="entry name" value="MraZ"/>
    <property type="match status" value="1"/>
</dbReference>
<evidence type="ECO:0000256" key="5">
    <source>
        <dbReference type="ARBA" id="ARBA00023125"/>
    </source>
</evidence>
<keyword evidence="2 7" id="KW-0963">Cytoplasm</keyword>
<keyword evidence="4 7" id="KW-0805">Transcription regulation</keyword>
<comment type="similarity">
    <text evidence="7">Belongs to the MraZ family.</text>
</comment>
<dbReference type="InterPro" id="IPR007159">
    <property type="entry name" value="SpoVT-AbrB_dom"/>
</dbReference>
<accession>A0A918XT37</accession>
<evidence type="ECO:0000256" key="7">
    <source>
        <dbReference type="HAMAP-Rule" id="MF_01008"/>
    </source>
</evidence>
<keyword evidence="6 7" id="KW-0804">Transcription</keyword>
<evidence type="ECO:0000313" key="10">
    <source>
        <dbReference type="Proteomes" id="UP000630353"/>
    </source>
</evidence>
<dbReference type="GO" id="GO:0005737">
    <property type="term" value="C:cytoplasm"/>
    <property type="evidence" value="ECO:0007669"/>
    <property type="project" value="UniProtKB-UniRule"/>
</dbReference>
<evidence type="ECO:0000256" key="3">
    <source>
        <dbReference type="ARBA" id="ARBA00022737"/>
    </source>
</evidence>
<name>A0A918XT37_9PROT</name>